<evidence type="ECO:0000313" key="2">
    <source>
        <dbReference type="EMBL" id="QHT85743.1"/>
    </source>
</evidence>
<organism evidence="2">
    <name type="scientific">viral metagenome</name>
    <dbReference type="NCBI Taxonomy" id="1070528"/>
    <lineage>
        <taxon>unclassified sequences</taxon>
        <taxon>metagenomes</taxon>
        <taxon>organismal metagenomes</taxon>
    </lineage>
</organism>
<reference evidence="2" key="1">
    <citation type="journal article" date="2020" name="Nature">
        <title>Giant virus diversity and host interactions through global metagenomics.</title>
        <authorList>
            <person name="Schulz F."/>
            <person name="Roux S."/>
            <person name="Paez-Espino D."/>
            <person name="Jungbluth S."/>
            <person name="Walsh D.A."/>
            <person name="Denef V.J."/>
            <person name="McMahon K.D."/>
            <person name="Konstantinidis K.T."/>
            <person name="Eloe-Fadrosh E.A."/>
            <person name="Kyrpides N.C."/>
            <person name="Woyke T."/>
        </authorList>
    </citation>
    <scope>NUCLEOTIDE SEQUENCE</scope>
    <source>
        <strain evidence="2">GVMAG-M-3300023184-182</strain>
    </source>
</reference>
<sequence>MKRYIKKSESYIKKSESYIKKSESYIFVILLSIIQTNIFYNIKYKIIKK</sequence>
<evidence type="ECO:0000256" key="1">
    <source>
        <dbReference type="SAM" id="Phobius"/>
    </source>
</evidence>
<keyword evidence="1" id="KW-0472">Membrane</keyword>
<feature type="transmembrane region" description="Helical" evidence="1">
    <location>
        <begin position="24"/>
        <end position="42"/>
    </location>
</feature>
<dbReference type="AlphaFoldDB" id="A0A6C0I0U5"/>
<keyword evidence="1" id="KW-0812">Transmembrane</keyword>
<dbReference type="EMBL" id="MN740044">
    <property type="protein sequence ID" value="QHT85743.1"/>
    <property type="molecule type" value="Genomic_DNA"/>
</dbReference>
<protein>
    <submittedName>
        <fullName evidence="2">Uncharacterized protein</fullName>
    </submittedName>
</protein>
<proteinExistence type="predicted"/>
<name>A0A6C0I0U5_9ZZZZ</name>
<accession>A0A6C0I0U5</accession>
<keyword evidence="1" id="KW-1133">Transmembrane helix</keyword>